<evidence type="ECO:0000313" key="2">
    <source>
        <dbReference type="Proteomes" id="UP000322234"/>
    </source>
</evidence>
<proteinExistence type="predicted"/>
<accession>A0A6B0S241</accession>
<gene>
    <name evidence="1" type="ORF">E5288_WYG001171</name>
</gene>
<sequence length="92" mass="10099">MFLPSWLVLSVGVGPREALGEAFLGLAVPSLNVTAAISRVYRVHSSAPKGLKLQACVLGLPECRRERLGVTCQVNKRRPRPKAEDLKDNARY</sequence>
<keyword evidence="2" id="KW-1185">Reference proteome</keyword>
<protein>
    <submittedName>
        <fullName evidence="1">Uncharacterized protein</fullName>
    </submittedName>
</protein>
<dbReference type="EMBL" id="VBQZ03000109">
    <property type="protein sequence ID" value="MXQ94364.1"/>
    <property type="molecule type" value="Genomic_DNA"/>
</dbReference>
<evidence type="ECO:0000313" key="1">
    <source>
        <dbReference type="EMBL" id="MXQ94364.1"/>
    </source>
</evidence>
<dbReference type="AlphaFoldDB" id="A0A6B0S241"/>
<dbReference type="Proteomes" id="UP000322234">
    <property type="component" value="Unassembled WGS sequence"/>
</dbReference>
<name>A0A6B0S241_9CETA</name>
<comment type="caution">
    <text evidence="1">The sequence shown here is derived from an EMBL/GenBank/DDBJ whole genome shotgun (WGS) entry which is preliminary data.</text>
</comment>
<reference evidence="1" key="1">
    <citation type="submission" date="2019-10" db="EMBL/GenBank/DDBJ databases">
        <title>The sequence and de novo assembly of the wild yak genome.</title>
        <authorList>
            <person name="Liu Y."/>
        </authorList>
    </citation>
    <scope>NUCLEOTIDE SEQUENCE [LARGE SCALE GENOMIC DNA]</scope>
    <source>
        <strain evidence="1">WY2019</strain>
    </source>
</reference>
<organism evidence="1 2">
    <name type="scientific">Bos mutus</name>
    <name type="common">wild yak</name>
    <dbReference type="NCBI Taxonomy" id="72004"/>
    <lineage>
        <taxon>Eukaryota</taxon>
        <taxon>Metazoa</taxon>
        <taxon>Chordata</taxon>
        <taxon>Craniata</taxon>
        <taxon>Vertebrata</taxon>
        <taxon>Euteleostomi</taxon>
        <taxon>Mammalia</taxon>
        <taxon>Eutheria</taxon>
        <taxon>Laurasiatheria</taxon>
        <taxon>Artiodactyla</taxon>
        <taxon>Ruminantia</taxon>
        <taxon>Pecora</taxon>
        <taxon>Bovidae</taxon>
        <taxon>Bovinae</taxon>
        <taxon>Bos</taxon>
    </lineage>
</organism>